<dbReference type="EMBL" id="KZ819291">
    <property type="protein sequence ID" value="PWN98443.1"/>
    <property type="molecule type" value="Genomic_DNA"/>
</dbReference>
<keyword evidence="6" id="KW-0999">Mitochondrion inner membrane</keyword>
<evidence type="ECO:0000256" key="7">
    <source>
        <dbReference type="ARBA" id="ARBA00022946"/>
    </source>
</evidence>
<dbReference type="GO" id="GO:0046933">
    <property type="term" value="F:proton-transporting ATP synthase activity, rotational mechanism"/>
    <property type="evidence" value="ECO:0007669"/>
    <property type="project" value="InterPro"/>
</dbReference>
<dbReference type="RefSeq" id="XP_025598722.1">
    <property type="nucleotide sequence ID" value="XM_025745201.1"/>
</dbReference>
<dbReference type="PANTHER" id="PTHR13822:SF7">
    <property type="entry name" value="ATP SYNTHASE SUBUNIT DELTA, MITOCHONDRIAL"/>
    <property type="match status" value="1"/>
</dbReference>
<dbReference type="OrthoDB" id="270171at2759"/>
<evidence type="ECO:0000313" key="15">
    <source>
        <dbReference type="EMBL" id="PWN98443.1"/>
    </source>
</evidence>
<dbReference type="SUPFAM" id="SSF51344">
    <property type="entry name" value="Epsilon subunit of F1F0-ATP synthase N-terminal domain"/>
    <property type="match status" value="1"/>
</dbReference>
<sequence length="80" mass="8398">MARAAVPSLARRGYAEAVSDKLTLQLILPHAALYQGEATQVNIAAVSGDMGVLAAHVPSVEQLAPGLLEVIEASGTKRWF</sequence>
<evidence type="ECO:0000256" key="11">
    <source>
        <dbReference type="ARBA" id="ARBA00023196"/>
    </source>
</evidence>
<evidence type="ECO:0000256" key="12">
    <source>
        <dbReference type="ARBA" id="ARBA00023310"/>
    </source>
</evidence>
<dbReference type="Proteomes" id="UP000245946">
    <property type="component" value="Unassembled WGS sequence"/>
</dbReference>
<evidence type="ECO:0000256" key="4">
    <source>
        <dbReference type="ARBA" id="ARBA00022448"/>
    </source>
</evidence>
<comment type="similarity">
    <text evidence="2">Belongs to the ATPase epsilon chain family.</text>
</comment>
<evidence type="ECO:0000256" key="3">
    <source>
        <dbReference type="ARBA" id="ARBA00016960"/>
    </source>
</evidence>
<feature type="non-terminal residue" evidence="15">
    <location>
        <position position="80"/>
    </location>
</feature>
<keyword evidence="7" id="KW-0809">Transit peptide</keyword>
<evidence type="ECO:0000256" key="8">
    <source>
        <dbReference type="ARBA" id="ARBA00023065"/>
    </source>
</evidence>
<dbReference type="GeneID" id="37272745"/>
<evidence type="ECO:0000259" key="14">
    <source>
        <dbReference type="Pfam" id="PF02823"/>
    </source>
</evidence>
<evidence type="ECO:0000256" key="9">
    <source>
        <dbReference type="ARBA" id="ARBA00023128"/>
    </source>
</evidence>
<gene>
    <name evidence="15" type="ORF">FA09DRAFT_360179</name>
</gene>
<name>A0A316ZDX7_9BASI</name>
<dbReference type="Gene3D" id="2.60.15.10">
    <property type="entry name" value="F0F1 ATP synthase delta/epsilon subunit, N-terminal"/>
    <property type="match status" value="1"/>
</dbReference>
<feature type="domain" description="ATP synthase F1 complex delta/epsilon subunit N-terminal" evidence="14">
    <location>
        <begin position="22"/>
        <end position="79"/>
    </location>
</feature>
<evidence type="ECO:0000313" key="16">
    <source>
        <dbReference type="Proteomes" id="UP000245946"/>
    </source>
</evidence>
<dbReference type="InterPro" id="IPR036771">
    <property type="entry name" value="ATPsynth_dsu/esu_N"/>
</dbReference>
<dbReference type="PANTHER" id="PTHR13822">
    <property type="entry name" value="ATP SYNTHASE DELTA/EPSILON CHAIN"/>
    <property type="match status" value="1"/>
</dbReference>
<evidence type="ECO:0000256" key="10">
    <source>
        <dbReference type="ARBA" id="ARBA00023136"/>
    </source>
</evidence>
<organism evidence="15 16">
    <name type="scientific">Tilletiopsis washingtonensis</name>
    <dbReference type="NCBI Taxonomy" id="58919"/>
    <lineage>
        <taxon>Eukaryota</taxon>
        <taxon>Fungi</taxon>
        <taxon>Dikarya</taxon>
        <taxon>Basidiomycota</taxon>
        <taxon>Ustilaginomycotina</taxon>
        <taxon>Exobasidiomycetes</taxon>
        <taxon>Entylomatales</taxon>
        <taxon>Entylomatales incertae sedis</taxon>
        <taxon>Tilletiopsis</taxon>
    </lineage>
</organism>
<keyword evidence="16" id="KW-1185">Reference proteome</keyword>
<proteinExistence type="inferred from homology"/>
<comment type="subcellular location">
    <subcellularLocation>
        <location evidence="1">Mitochondrion inner membrane</location>
    </subcellularLocation>
</comment>
<accession>A0A316ZDX7</accession>
<evidence type="ECO:0000256" key="1">
    <source>
        <dbReference type="ARBA" id="ARBA00004273"/>
    </source>
</evidence>
<evidence type="ECO:0000256" key="6">
    <source>
        <dbReference type="ARBA" id="ARBA00022792"/>
    </source>
</evidence>
<protein>
    <recommendedName>
        <fullName evidence="3">ATP synthase subunit delta, mitochondrial</fullName>
    </recommendedName>
    <alternativeName>
        <fullName evidence="13">F-ATPase delta subunit</fullName>
    </alternativeName>
</protein>
<keyword evidence="11" id="KW-0139">CF(1)</keyword>
<keyword evidence="8" id="KW-0406">Ion transport</keyword>
<dbReference type="STRING" id="58919.A0A316ZDX7"/>
<dbReference type="GO" id="GO:0045259">
    <property type="term" value="C:proton-transporting ATP synthase complex"/>
    <property type="evidence" value="ECO:0007669"/>
    <property type="project" value="UniProtKB-KW"/>
</dbReference>
<keyword evidence="5" id="KW-0375">Hydrogen ion transport</keyword>
<evidence type="ECO:0000256" key="5">
    <source>
        <dbReference type="ARBA" id="ARBA00022781"/>
    </source>
</evidence>
<keyword evidence="9" id="KW-0496">Mitochondrion</keyword>
<evidence type="ECO:0000256" key="2">
    <source>
        <dbReference type="ARBA" id="ARBA00005712"/>
    </source>
</evidence>
<dbReference type="InterPro" id="IPR020546">
    <property type="entry name" value="ATP_synth_F1_dsu/esu_N"/>
</dbReference>
<keyword evidence="10" id="KW-0472">Membrane</keyword>
<dbReference type="AlphaFoldDB" id="A0A316ZDX7"/>
<keyword evidence="12" id="KW-0066">ATP synthesis</keyword>
<dbReference type="InterPro" id="IPR001469">
    <property type="entry name" value="ATP_synth_F1_dsu/esu"/>
</dbReference>
<dbReference type="Pfam" id="PF02823">
    <property type="entry name" value="ATP-synt_DE_N"/>
    <property type="match status" value="1"/>
</dbReference>
<keyword evidence="4" id="KW-0813">Transport</keyword>
<evidence type="ECO:0000256" key="13">
    <source>
        <dbReference type="ARBA" id="ARBA00031669"/>
    </source>
</evidence>
<dbReference type="GO" id="GO:0005743">
    <property type="term" value="C:mitochondrial inner membrane"/>
    <property type="evidence" value="ECO:0007669"/>
    <property type="project" value="UniProtKB-SubCell"/>
</dbReference>
<reference evidence="15 16" key="1">
    <citation type="journal article" date="2018" name="Mol. Biol. Evol.">
        <title>Broad Genomic Sampling Reveals a Smut Pathogenic Ancestry of the Fungal Clade Ustilaginomycotina.</title>
        <authorList>
            <person name="Kijpornyongpan T."/>
            <person name="Mondo S.J."/>
            <person name="Barry K."/>
            <person name="Sandor L."/>
            <person name="Lee J."/>
            <person name="Lipzen A."/>
            <person name="Pangilinan J."/>
            <person name="LaButti K."/>
            <person name="Hainaut M."/>
            <person name="Henrissat B."/>
            <person name="Grigoriev I.V."/>
            <person name="Spatafora J.W."/>
            <person name="Aime M.C."/>
        </authorList>
    </citation>
    <scope>NUCLEOTIDE SEQUENCE [LARGE SCALE GENOMIC DNA]</scope>
    <source>
        <strain evidence="15 16">MCA 4186</strain>
    </source>
</reference>